<dbReference type="Proteomes" id="UP001454036">
    <property type="component" value="Unassembled WGS sequence"/>
</dbReference>
<evidence type="ECO:0008006" key="4">
    <source>
        <dbReference type="Google" id="ProtNLM"/>
    </source>
</evidence>
<proteinExistence type="predicted"/>
<reference evidence="2 3" key="1">
    <citation type="submission" date="2024-01" db="EMBL/GenBank/DDBJ databases">
        <title>The complete chloroplast genome sequence of Lithospermum erythrorhizon: insights into the phylogenetic relationship among Boraginaceae species and the maternal lineages of purple gromwells.</title>
        <authorList>
            <person name="Okada T."/>
            <person name="Watanabe K."/>
        </authorList>
    </citation>
    <scope>NUCLEOTIDE SEQUENCE [LARGE SCALE GENOMIC DNA]</scope>
</reference>
<evidence type="ECO:0000313" key="2">
    <source>
        <dbReference type="EMBL" id="GAA0180494.1"/>
    </source>
</evidence>
<protein>
    <recommendedName>
        <fullName evidence="4">Protein XRI1</fullName>
    </recommendedName>
</protein>
<name>A0AAV3RLN1_LITER</name>
<dbReference type="GO" id="GO:0007140">
    <property type="term" value="P:male meiotic nuclear division"/>
    <property type="evidence" value="ECO:0007669"/>
    <property type="project" value="InterPro"/>
</dbReference>
<dbReference type="AlphaFoldDB" id="A0AAV3RLN1"/>
<dbReference type="PANTHER" id="PTHR33385:SF4">
    <property type="entry name" value="PROTEIN XRI1"/>
    <property type="match status" value="1"/>
</dbReference>
<organism evidence="2 3">
    <name type="scientific">Lithospermum erythrorhizon</name>
    <name type="common">Purple gromwell</name>
    <name type="synonym">Lithospermum officinale var. erythrorhizon</name>
    <dbReference type="NCBI Taxonomy" id="34254"/>
    <lineage>
        <taxon>Eukaryota</taxon>
        <taxon>Viridiplantae</taxon>
        <taxon>Streptophyta</taxon>
        <taxon>Embryophyta</taxon>
        <taxon>Tracheophyta</taxon>
        <taxon>Spermatophyta</taxon>
        <taxon>Magnoliopsida</taxon>
        <taxon>eudicotyledons</taxon>
        <taxon>Gunneridae</taxon>
        <taxon>Pentapetalae</taxon>
        <taxon>asterids</taxon>
        <taxon>lamiids</taxon>
        <taxon>Boraginales</taxon>
        <taxon>Boraginaceae</taxon>
        <taxon>Boraginoideae</taxon>
        <taxon>Lithospermeae</taxon>
        <taxon>Lithospermum</taxon>
    </lineage>
</organism>
<dbReference type="PANTHER" id="PTHR33385">
    <property type="entry name" value="PROTEIN XRI1"/>
    <property type="match status" value="1"/>
</dbReference>
<evidence type="ECO:0000256" key="1">
    <source>
        <dbReference type="SAM" id="MobiDB-lite"/>
    </source>
</evidence>
<dbReference type="GO" id="GO:0007143">
    <property type="term" value="P:female meiotic nuclear division"/>
    <property type="evidence" value="ECO:0007669"/>
    <property type="project" value="InterPro"/>
</dbReference>
<dbReference type="EMBL" id="BAABME010010630">
    <property type="protein sequence ID" value="GAA0180494.1"/>
    <property type="molecule type" value="Genomic_DNA"/>
</dbReference>
<gene>
    <name evidence="2" type="ORF">LIER_30116</name>
</gene>
<evidence type="ECO:0000313" key="3">
    <source>
        <dbReference type="Proteomes" id="UP001454036"/>
    </source>
</evidence>
<keyword evidence="3" id="KW-1185">Reference proteome</keyword>
<accession>A0AAV3RLN1</accession>
<comment type="caution">
    <text evidence="2">The sequence shown here is derived from an EMBL/GenBank/DDBJ whole genome shotgun (WGS) entry which is preliminary data.</text>
</comment>
<dbReference type="InterPro" id="IPR039933">
    <property type="entry name" value="XRI1"/>
</dbReference>
<feature type="region of interest" description="Disordered" evidence="1">
    <location>
        <begin position="236"/>
        <end position="258"/>
    </location>
</feature>
<sequence length="286" mass="31881">MACNNDEELWGYAFGDNTEINMSKCILNVGGENEGFHFGFDDETTPVKDCVDLAVNDINSYTKIKEGVMEESPSQVKRRRTLQFESEVLDAPFCNEVMPQEFLRSQDSDSIEGAVSELSQWVSSFTENTFEALDLSSEEWVAECFNDTEMYLNFDEIDTSGTSVCQVAELNIPSSNEANVVQDQPVRRRQNVIFKGRKSFMQAPSKSTASVVYPFDFIKPCGIRGDITLKDINQKIHTPPTKSKSTDDDHSVHYPKSAFSGKPVVGKTKICTEGGKGSITIMRTKG</sequence>